<accession>A0A1M4X092</accession>
<dbReference type="InterPro" id="IPR011055">
    <property type="entry name" value="Dup_hybrid_motif"/>
</dbReference>
<evidence type="ECO:0000256" key="2">
    <source>
        <dbReference type="SAM" id="Phobius"/>
    </source>
</evidence>
<dbReference type="SMART" id="SM01208">
    <property type="entry name" value="G5"/>
    <property type="match status" value="1"/>
</dbReference>
<feature type="transmembrane region" description="Helical" evidence="2">
    <location>
        <begin position="12"/>
        <end position="29"/>
    </location>
</feature>
<dbReference type="Pfam" id="PF01551">
    <property type="entry name" value="Peptidase_M23"/>
    <property type="match status" value="1"/>
</dbReference>
<dbReference type="PANTHER" id="PTHR21666">
    <property type="entry name" value="PEPTIDASE-RELATED"/>
    <property type="match status" value="1"/>
</dbReference>
<dbReference type="CDD" id="cd12797">
    <property type="entry name" value="M23_peptidase"/>
    <property type="match status" value="1"/>
</dbReference>
<dbReference type="InterPro" id="IPR016047">
    <property type="entry name" value="M23ase_b-sheet_dom"/>
</dbReference>
<dbReference type="RefSeq" id="WP_072896251.1">
    <property type="nucleotide sequence ID" value="NZ_FQVM01000015.1"/>
</dbReference>
<dbReference type="PANTHER" id="PTHR21666:SF289">
    <property type="entry name" value="L-ALA--D-GLU ENDOPEPTIDASE"/>
    <property type="match status" value="1"/>
</dbReference>
<name>A0A1M4X092_9CLOT</name>
<evidence type="ECO:0000256" key="1">
    <source>
        <dbReference type="ARBA" id="ARBA00022729"/>
    </source>
</evidence>
<dbReference type="AlphaFoldDB" id="A0A1M4X092"/>
<keyword evidence="2" id="KW-0812">Transmembrane</keyword>
<dbReference type="GO" id="GO:0004222">
    <property type="term" value="F:metalloendopeptidase activity"/>
    <property type="evidence" value="ECO:0007669"/>
    <property type="project" value="TreeGrafter"/>
</dbReference>
<dbReference type="EMBL" id="FQVM01000015">
    <property type="protein sequence ID" value="SHE86894.1"/>
    <property type="molecule type" value="Genomic_DNA"/>
</dbReference>
<dbReference type="InterPro" id="IPR050570">
    <property type="entry name" value="Cell_wall_metabolism_enzyme"/>
</dbReference>
<dbReference type="Pfam" id="PF07501">
    <property type="entry name" value="G5"/>
    <property type="match status" value="1"/>
</dbReference>
<protein>
    <submittedName>
        <fullName evidence="4">Murein DD-endopeptidase MepM and murein hydrolase activator NlpD, contain LysM domain</fullName>
    </submittedName>
</protein>
<reference evidence="4 5" key="1">
    <citation type="submission" date="2016-11" db="EMBL/GenBank/DDBJ databases">
        <authorList>
            <person name="Jaros S."/>
            <person name="Januszkiewicz K."/>
            <person name="Wedrychowicz H."/>
        </authorList>
    </citation>
    <scope>NUCLEOTIDE SEQUENCE [LARGE SCALE GENOMIC DNA]</scope>
    <source>
        <strain evidence="4 5">DSM 2631</strain>
    </source>
</reference>
<keyword evidence="5" id="KW-1185">Reference proteome</keyword>
<sequence length="399" mass="45608">MESKNFQYIKVLKGFFLTFIPLIIFLILIKEPAFYEVYCNEITIGYTDSKYKIEKIYSNILKELSNNFNSIKEGENRFTYKKVNKSNTLILSDEILKENILEKIDVKVEGYKLTANDIDLGYISKEDEGKTILENLGYKYMEMNKLEEENIKSIDVKANFNYESEYVYLSEISNINDIVEKIIELNKKTPVTFVEISALKKERRDIESPVSYINSKDMFLGESKRVDGQKGIKDVEEKVLYVNDKVKSIEILEENILVDATESIIYKGIKNPIEENLKFLKIPSRGYISSNYGSRWNGEKHHGIDIAANSGTDIIASLDGKVIDTSYHSIYGKKVILDHGNKIQTLYGHCSEILVKKGDKVKKGDVIAKVGNTGRSTGPHVHFELRVNGKAINPNNYIE</sequence>
<evidence type="ECO:0000313" key="4">
    <source>
        <dbReference type="EMBL" id="SHE86894.1"/>
    </source>
</evidence>
<evidence type="ECO:0000259" key="3">
    <source>
        <dbReference type="SMART" id="SM01208"/>
    </source>
</evidence>
<dbReference type="SUPFAM" id="SSF51261">
    <property type="entry name" value="Duplicated hybrid motif"/>
    <property type="match status" value="1"/>
</dbReference>
<gene>
    <name evidence="4" type="ORF">SAMN05443638_11518</name>
</gene>
<organism evidence="4 5">
    <name type="scientific">Clostridium fallax</name>
    <dbReference type="NCBI Taxonomy" id="1533"/>
    <lineage>
        <taxon>Bacteria</taxon>
        <taxon>Bacillati</taxon>
        <taxon>Bacillota</taxon>
        <taxon>Clostridia</taxon>
        <taxon>Eubacteriales</taxon>
        <taxon>Clostridiaceae</taxon>
        <taxon>Clostridium</taxon>
    </lineage>
</organism>
<keyword evidence="2" id="KW-1133">Transmembrane helix</keyword>
<proteinExistence type="predicted"/>
<evidence type="ECO:0000313" key="5">
    <source>
        <dbReference type="Proteomes" id="UP000184035"/>
    </source>
</evidence>
<dbReference type="OrthoDB" id="9809488at2"/>
<keyword evidence="4" id="KW-0378">Hydrolase</keyword>
<keyword evidence="1" id="KW-0732">Signal</keyword>
<dbReference type="Gene3D" id="2.70.70.10">
    <property type="entry name" value="Glucose Permease (Domain IIA)"/>
    <property type="match status" value="1"/>
</dbReference>
<feature type="domain" description="G5" evidence="3">
    <location>
        <begin position="194"/>
        <end position="271"/>
    </location>
</feature>
<dbReference type="Gene3D" id="2.20.230.10">
    <property type="entry name" value="Resuscitation-promoting factor rpfb"/>
    <property type="match status" value="1"/>
</dbReference>
<dbReference type="InterPro" id="IPR011098">
    <property type="entry name" value="G5_dom"/>
</dbReference>
<dbReference type="Proteomes" id="UP000184035">
    <property type="component" value="Unassembled WGS sequence"/>
</dbReference>
<keyword evidence="2" id="KW-0472">Membrane</keyword>
<dbReference type="STRING" id="1533.SAMN05443638_11518"/>